<dbReference type="SMART" id="SM00530">
    <property type="entry name" value="HTH_XRE"/>
    <property type="match status" value="1"/>
</dbReference>
<organism evidence="2 3">
    <name type="scientific">Denitrovibrio acetiphilus (strain DSM 12809 / NBRC 114555 / N2460)</name>
    <dbReference type="NCBI Taxonomy" id="522772"/>
    <lineage>
        <taxon>Bacteria</taxon>
        <taxon>Pseudomonadati</taxon>
        <taxon>Deferribacterota</taxon>
        <taxon>Deferribacteres</taxon>
        <taxon>Deferribacterales</taxon>
        <taxon>Geovibrionaceae</taxon>
        <taxon>Denitrovibrio</taxon>
    </lineage>
</organism>
<dbReference type="Pfam" id="PF13443">
    <property type="entry name" value="HTH_26"/>
    <property type="match status" value="1"/>
</dbReference>
<dbReference type="RefSeq" id="WP_013009888.1">
    <property type="nucleotide sequence ID" value="NC_013943.1"/>
</dbReference>
<dbReference type="Gene3D" id="1.10.260.40">
    <property type="entry name" value="lambda repressor-like DNA-binding domains"/>
    <property type="match status" value="1"/>
</dbReference>
<dbReference type="OrthoDB" id="5190137at2"/>
<evidence type="ECO:0000313" key="3">
    <source>
        <dbReference type="Proteomes" id="UP000002012"/>
    </source>
</evidence>
<feature type="domain" description="HTH cro/C1-type" evidence="1">
    <location>
        <begin position="13"/>
        <end position="67"/>
    </location>
</feature>
<dbReference type="EMBL" id="CP001968">
    <property type="protein sequence ID" value="ADD67344.1"/>
    <property type="molecule type" value="Genomic_DNA"/>
</dbReference>
<sequence>MIATGEKTLGEMLRYHIEAKGFKQADICRKTGLSPSRLCNYLKDAREPDWKTLCKIVDAIRITLNDLRD</sequence>
<dbReference type="Proteomes" id="UP000002012">
    <property type="component" value="Chromosome"/>
</dbReference>
<dbReference type="InterPro" id="IPR001387">
    <property type="entry name" value="Cro/C1-type_HTH"/>
</dbReference>
<name>D4H433_DENA2</name>
<dbReference type="KEGG" id="dap:Dacet_0546"/>
<dbReference type="InParanoid" id="D4H433"/>
<keyword evidence="3" id="KW-1185">Reference proteome</keyword>
<accession>D4H433</accession>
<reference evidence="2 3" key="1">
    <citation type="journal article" date="2010" name="Stand. Genomic Sci.">
        <title>Complete genome sequence of Denitrovibrio acetiphilus type strain (N2460).</title>
        <authorList>
            <person name="Kiss H."/>
            <person name="Lang E."/>
            <person name="Lapidus A."/>
            <person name="Copeland A."/>
            <person name="Nolan M."/>
            <person name="Glavina Del Rio T."/>
            <person name="Chen F."/>
            <person name="Lucas S."/>
            <person name="Tice H."/>
            <person name="Cheng J.F."/>
            <person name="Han C."/>
            <person name="Goodwin L."/>
            <person name="Pitluck S."/>
            <person name="Liolios K."/>
            <person name="Pati A."/>
            <person name="Ivanova N."/>
            <person name="Mavromatis K."/>
            <person name="Chen A."/>
            <person name="Palaniappan K."/>
            <person name="Land M."/>
            <person name="Hauser L."/>
            <person name="Chang Y.J."/>
            <person name="Jeffries C.D."/>
            <person name="Detter J.C."/>
            <person name="Brettin T."/>
            <person name="Spring S."/>
            <person name="Rohde M."/>
            <person name="Goker M."/>
            <person name="Woyke T."/>
            <person name="Bristow J."/>
            <person name="Eisen J.A."/>
            <person name="Markowitz V."/>
            <person name="Hugenholtz P."/>
            <person name="Kyrpides N.C."/>
            <person name="Klenk H.P."/>
        </authorList>
    </citation>
    <scope>NUCLEOTIDE SEQUENCE [LARGE SCALE GENOMIC DNA]</scope>
    <source>
        <strain evidence="3">DSM 12809 / NBRC 114555 / N2460</strain>
    </source>
</reference>
<dbReference type="PROSITE" id="PS50943">
    <property type="entry name" value="HTH_CROC1"/>
    <property type="match status" value="1"/>
</dbReference>
<dbReference type="SUPFAM" id="SSF47413">
    <property type="entry name" value="lambda repressor-like DNA-binding domains"/>
    <property type="match status" value="1"/>
</dbReference>
<dbReference type="PaxDb" id="522772-Dacet_0546"/>
<dbReference type="InterPro" id="IPR010982">
    <property type="entry name" value="Lambda_DNA-bd_dom_sf"/>
</dbReference>
<dbReference type="HOGENOM" id="CLU_2768996_0_0_0"/>
<gene>
    <name evidence="2" type="ordered locus">Dacet_0546</name>
</gene>
<proteinExistence type="predicted"/>
<dbReference type="AlphaFoldDB" id="D4H433"/>
<dbReference type="eggNOG" id="COG2522">
    <property type="taxonomic scope" value="Bacteria"/>
</dbReference>
<dbReference type="GO" id="GO:0003677">
    <property type="term" value="F:DNA binding"/>
    <property type="evidence" value="ECO:0007669"/>
    <property type="project" value="InterPro"/>
</dbReference>
<dbReference type="STRING" id="522772.Dacet_0546"/>
<evidence type="ECO:0000259" key="1">
    <source>
        <dbReference type="PROSITE" id="PS50943"/>
    </source>
</evidence>
<protein>
    <submittedName>
        <fullName evidence="2">Transcriptional regulator, XRE family</fullName>
    </submittedName>
</protein>
<evidence type="ECO:0000313" key="2">
    <source>
        <dbReference type="EMBL" id="ADD67344.1"/>
    </source>
</evidence>